<keyword evidence="2" id="KW-1185">Reference proteome</keyword>
<name>A0AC60NSZ1_IXOPE</name>
<gene>
    <name evidence="1" type="ORF">HPB47_012673</name>
</gene>
<comment type="caution">
    <text evidence="1">The sequence shown here is derived from an EMBL/GenBank/DDBJ whole genome shotgun (WGS) entry which is preliminary data.</text>
</comment>
<dbReference type="EMBL" id="JABSTQ010011543">
    <property type="protein sequence ID" value="KAG0410231.1"/>
    <property type="molecule type" value="Genomic_DNA"/>
</dbReference>
<organism evidence="1 2">
    <name type="scientific">Ixodes persulcatus</name>
    <name type="common">Taiga tick</name>
    <dbReference type="NCBI Taxonomy" id="34615"/>
    <lineage>
        <taxon>Eukaryota</taxon>
        <taxon>Metazoa</taxon>
        <taxon>Ecdysozoa</taxon>
        <taxon>Arthropoda</taxon>
        <taxon>Chelicerata</taxon>
        <taxon>Arachnida</taxon>
        <taxon>Acari</taxon>
        <taxon>Parasitiformes</taxon>
        <taxon>Ixodida</taxon>
        <taxon>Ixodoidea</taxon>
        <taxon>Ixodidae</taxon>
        <taxon>Ixodinae</taxon>
        <taxon>Ixodes</taxon>
    </lineage>
</organism>
<accession>A0AC60NSZ1</accession>
<proteinExistence type="predicted"/>
<dbReference type="Proteomes" id="UP000805193">
    <property type="component" value="Unassembled WGS sequence"/>
</dbReference>
<reference evidence="1 2" key="1">
    <citation type="journal article" date="2020" name="Cell">
        <title>Large-Scale Comparative Analyses of Tick Genomes Elucidate Their Genetic Diversity and Vector Capacities.</title>
        <authorList>
            <consortium name="Tick Genome and Microbiome Consortium (TIGMIC)"/>
            <person name="Jia N."/>
            <person name="Wang J."/>
            <person name="Shi W."/>
            <person name="Du L."/>
            <person name="Sun Y."/>
            <person name="Zhan W."/>
            <person name="Jiang J.F."/>
            <person name="Wang Q."/>
            <person name="Zhang B."/>
            <person name="Ji P."/>
            <person name="Bell-Sakyi L."/>
            <person name="Cui X.M."/>
            <person name="Yuan T.T."/>
            <person name="Jiang B.G."/>
            <person name="Yang W.F."/>
            <person name="Lam T.T."/>
            <person name="Chang Q.C."/>
            <person name="Ding S.J."/>
            <person name="Wang X.J."/>
            <person name="Zhu J.G."/>
            <person name="Ruan X.D."/>
            <person name="Zhao L."/>
            <person name="Wei J.T."/>
            <person name="Ye R.Z."/>
            <person name="Que T.C."/>
            <person name="Du C.H."/>
            <person name="Zhou Y.H."/>
            <person name="Cheng J.X."/>
            <person name="Dai P.F."/>
            <person name="Guo W.B."/>
            <person name="Han X.H."/>
            <person name="Huang E.J."/>
            <person name="Li L.F."/>
            <person name="Wei W."/>
            <person name="Gao Y.C."/>
            <person name="Liu J.Z."/>
            <person name="Shao H.Z."/>
            <person name="Wang X."/>
            <person name="Wang C.C."/>
            <person name="Yang T.C."/>
            <person name="Huo Q.B."/>
            <person name="Li W."/>
            <person name="Chen H.Y."/>
            <person name="Chen S.E."/>
            <person name="Zhou L.G."/>
            <person name="Ni X.B."/>
            <person name="Tian J.H."/>
            <person name="Sheng Y."/>
            <person name="Liu T."/>
            <person name="Pan Y.S."/>
            <person name="Xia L.Y."/>
            <person name="Li J."/>
            <person name="Zhao F."/>
            <person name="Cao W.C."/>
        </authorList>
    </citation>
    <scope>NUCLEOTIDE SEQUENCE [LARGE SCALE GENOMIC DNA]</scope>
    <source>
        <strain evidence="1">Iper-2018</strain>
    </source>
</reference>
<protein>
    <submittedName>
        <fullName evidence="1">Uncharacterized protein</fullName>
    </submittedName>
</protein>
<evidence type="ECO:0000313" key="1">
    <source>
        <dbReference type="EMBL" id="KAG0410231.1"/>
    </source>
</evidence>
<evidence type="ECO:0000313" key="2">
    <source>
        <dbReference type="Proteomes" id="UP000805193"/>
    </source>
</evidence>
<sequence length="121" mass="13502">MPSLCHFPFKVVIKPKTTLSLKDVEREITRSIRGALKVPLREGPLIRVHEQQNIIIACICNEEDAAAIAGIRLIRLAGKEIEVGAYPTLPPDVCRWIIHGIEPEINNDEIEKEIQAPDSTS</sequence>